<dbReference type="SMART" id="SM00530">
    <property type="entry name" value="HTH_XRE"/>
    <property type="match status" value="1"/>
</dbReference>
<dbReference type="PROSITE" id="PS50943">
    <property type="entry name" value="HTH_CROC1"/>
    <property type="match status" value="1"/>
</dbReference>
<dbReference type="PANTHER" id="PTHR46558">
    <property type="entry name" value="TRACRIPTIONAL REGULATORY PROTEIN-RELATED-RELATED"/>
    <property type="match status" value="1"/>
</dbReference>
<sequence length="64" mass="7585">MINLGNNLKEFRQYNELSQEIIACRLGVSRQAISQWEHNLTYPDIENLVRLTQIFDCDINELLF</sequence>
<dbReference type="Pfam" id="PF01381">
    <property type="entry name" value="HTH_3"/>
    <property type="match status" value="1"/>
</dbReference>
<dbReference type="Proteomes" id="UP000295181">
    <property type="component" value="Unassembled WGS sequence"/>
</dbReference>
<dbReference type="InterPro" id="IPR010982">
    <property type="entry name" value="Lambda_DNA-bd_dom_sf"/>
</dbReference>
<evidence type="ECO:0000256" key="1">
    <source>
        <dbReference type="ARBA" id="ARBA00023125"/>
    </source>
</evidence>
<dbReference type="PANTHER" id="PTHR46558:SF11">
    <property type="entry name" value="HTH-TYPE TRANSCRIPTIONAL REGULATOR XRE"/>
    <property type="match status" value="1"/>
</dbReference>
<dbReference type="EMBL" id="PUFP01000025">
    <property type="protein sequence ID" value="TDG79611.1"/>
    <property type="molecule type" value="Genomic_DNA"/>
</dbReference>
<organism evidence="3 4">
    <name type="scientific">Lentilactobacillus buchneri DSM 20057</name>
    <dbReference type="NCBI Taxonomy" id="1423728"/>
    <lineage>
        <taxon>Bacteria</taxon>
        <taxon>Bacillati</taxon>
        <taxon>Bacillota</taxon>
        <taxon>Bacilli</taxon>
        <taxon>Lactobacillales</taxon>
        <taxon>Lactobacillaceae</taxon>
        <taxon>Lentilactobacillus</taxon>
    </lineage>
</organism>
<evidence type="ECO:0000259" key="2">
    <source>
        <dbReference type="PROSITE" id="PS50943"/>
    </source>
</evidence>
<evidence type="ECO:0000313" key="3">
    <source>
        <dbReference type="EMBL" id="TDG79611.1"/>
    </source>
</evidence>
<proteinExistence type="predicted"/>
<name>A0A4R5NRT9_LENBU</name>
<gene>
    <name evidence="3" type="ORF">C5L32_002071</name>
</gene>
<accession>A0A4R5NRT9</accession>
<feature type="domain" description="HTH cro/C1-type" evidence="2">
    <location>
        <begin position="8"/>
        <end position="62"/>
    </location>
</feature>
<reference evidence="3 4" key="1">
    <citation type="journal article" date="2019" name="Appl. Microbiol. Biotechnol.">
        <title>Uncovering carbohydrate metabolism through a genotype-phenotype association study of 56 lactic acid bacteria genomes.</title>
        <authorList>
            <person name="Buron-Moles G."/>
            <person name="Chailyan A."/>
            <person name="Dolejs I."/>
            <person name="Forster J."/>
            <person name="Miks M.H."/>
        </authorList>
    </citation>
    <scope>NUCLEOTIDE SEQUENCE [LARGE SCALE GENOMIC DNA]</scope>
    <source>
        <strain evidence="3 4">ATCC 4005</strain>
    </source>
</reference>
<dbReference type="RefSeq" id="WP_013729048.1">
    <property type="nucleotide sequence ID" value="NZ_AZDM01000011.1"/>
</dbReference>
<dbReference type="Gene3D" id="1.10.260.40">
    <property type="entry name" value="lambda repressor-like DNA-binding domains"/>
    <property type="match status" value="1"/>
</dbReference>
<dbReference type="CDD" id="cd00093">
    <property type="entry name" value="HTH_XRE"/>
    <property type="match status" value="1"/>
</dbReference>
<dbReference type="AlphaFoldDB" id="A0A4R5NRT9"/>
<dbReference type="GeneID" id="72461141"/>
<dbReference type="SUPFAM" id="SSF47413">
    <property type="entry name" value="lambda repressor-like DNA-binding domains"/>
    <property type="match status" value="1"/>
</dbReference>
<comment type="caution">
    <text evidence="3">The sequence shown here is derived from an EMBL/GenBank/DDBJ whole genome shotgun (WGS) entry which is preliminary data.</text>
</comment>
<protein>
    <recommendedName>
        <fullName evidence="2">HTH cro/C1-type domain-containing protein</fullName>
    </recommendedName>
</protein>
<dbReference type="GO" id="GO:0003677">
    <property type="term" value="F:DNA binding"/>
    <property type="evidence" value="ECO:0007669"/>
    <property type="project" value="UniProtKB-KW"/>
</dbReference>
<keyword evidence="1" id="KW-0238">DNA-binding</keyword>
<evidence type="ECO:0000313" key="4">
    <source>
        <dbReference type="Proteomes" id="UP000295181"/>
    </source>
</evidence>
<dbReference type="InterPro" id="IPR001387">
    <property type="entry name" value="Cro/C1-type_HTH"/>
</dbReference>